<dbReference type="InterPro" id="IPR003615">
    <property type="entry name" value="HNH_nuc"/>
</dbReference>
<dbReference type="Pfam" id="PF02182">
    <property type="entry name" value="SAD_SRA"/>
    <property type="match status" value="1"/>
</dbReference>
<name>A0ABT1ZM62_9BURK</name>
<feature type="domain" description="YDG" evidence="1">
    <location>
        <begin position="8"/>
        <end position="149"/>
    </location>
</feature>
<dbReference type="InterPro" id="IPR045134">
    <property type="entry name" value="UHRF1/2-like"/>
</dbReference>
<dbReference type="PROSITE" id="PS51015">
    <property type="entry name" value="YDG"/>
    <property type="match status" value="1"/>
</dbReference>
<protein>
    <submittedName>
        <fullName evidence="2">HNH endonuclease</fullName>
    </submittedName>
</protein>
<dbReference type="Gene3D" id="1.10.30.50">
    <property type="match status" value="1"/>
</dbReference>
<dbReference type="PANTHER" id="PTHR14140">
    <property type="entry name" value="E3 UBIQUITIN-PROTEIN LIGASE UHRF-RELATED"/>
    <property type="match status" value="1"/>
</dbReference>
<dbReference type="Proteomes" id="UP001204151">
    <property type="component" value="Unassembled WGS sequence"/>
</dbReference>
<dbReference type="CDD" id="cd00085">
    <property type="entry name" value="HNHc"/>
    <property type="match status" value="1"/>
</dbReference>
<dbReference type="SMART" id="SM00507">
    <property type="entry name" value="HNHc"/>
    <property type="match status" value="1"/>
</dbReference>
<dbReference type="InterPro" id="IPR015947">
    <property type="entry name" value="PUA-like_sf"/>
</dbReference>
<comment type="caution">
    <text evidence="2">The sequence shown here is derived from an EMBL/GenBank/DDBJ whole genome shotgun (WGS) entry which is preliminary data.</text>
</comment>
<sequence>MAKVRFFGEIPHNPPGTVYQNRIQMNAAGVHMPTQAGISGTPREGADSVVISGGYKDDIDQGDVIIYTGHGGRDDRWRHIADQELTKGNLALVRSQLEGLPVRVIRGADRRNPYAPASGYRYDGLFRVESHWREVEEGGFQIWRFRLVRETASSISVPSVPETTGIERGNRIPSRTTVTTQRVIRDTALARELKQRYDHSCQICGLRISTPSGSYAEAAHIRPLGSPHNGPDTASNILCLCPNHHTMFDLGVFSINDDLSLVGLHGTLSILPGHAIDTAHLAYHRQHFYEELDRIVDQTIGLPVSDDRSR</sequence>
<dbReference type="EMBL" id="JANUGW010000003">
    <property type="protein sequence ID" value="MCS0581005.1"/>
    <property type="molecule type" value="Genomic_DNA"/>
</dbReference>
<evidence type="ECO:0000313" key="3">
    <source>
        <dbReference type="Proteomes" id="UP001204151"/>
    </source>
</evidence>
<dbReference type="SUPFAM" id="SSF88697">
    <property type="entry name" value="PUA domain-like"/>
    <property type="match status" value="1"/>
</dbReference>
<dbReference type="Pfam" id="PF13391">
    <property type="entry name" value="HNH_2"/>
    <property type="match status" value="1"/>
</dbReference>
<reference evidence="2 3" key="1">
    <citation type="submission" date="2022-08" db="EMBL/GenBank/DDBJ databases">
        <title>Reclassification of Massilia species as members of the genera Telluria, Duganella, Pseudoduganella, Mokoshia gen. nov. and Zemynaea gen. nov. using orthogonal and non-orthogonal genome-based approaches.</title>
        <authorList>
            <person name="Bowman J.P."/>
        </authorList>
    </citation>
    <scope>NUCLEOTIDE SEQUENCE [LARGE SCALE GENOMIC DNA]</scope>
    <source>
        <strain evidence="2 3">JCM 31316</strain>
    </source>
</reference>
<keyword evidence="3" id="KW-1185">Reference proteome</keyword>
<dbReference type="Gene3D" id="2.30.280.10">
    <property type="entry name" value="SRA-YDG"/>
    <property type="match status" value="1"/>
</dbReference>
<accession>A0ABT1ZM62</accession>
<dbReference type="InterPro" id="IPR036987">
    <property type="entry name" value="SRA-YDG_sf"/>
</dbReference>
<dbReference type="InterPro" id="IPR003105">
    <property type="entry name" value="SRA_YDG"/>
</dbReference>
<keyword evidence="2" id="KW-0255">Endonuclease</keyword>
<dbReference type="GO" id="GO:0004519">
    <property type="term" value="F:endonuclease activity"/>
    <property type="evidence" value="ECO:0007669"/>
    <property type="project" value="UniProtKB-KW"/>
</dbReference>
<dbReference type="PANTHER" id="PTHR14140:SF27">
    <property type="entry name" value="OS04G0289800 PROTEIN"/>
    <property type="match status" value="1"/>
</dbReference>
<evidence type="ECO:0000313" key="2">
    <source>
        <dbReference type="EMBL" id="MCS0581005.1"/>
    </source>
</evidence>
<dbReference type="SMART" id="SM00466">
    <property type="entry name" value="SRA"/>
    <property type="match status" value="1"/>
</dbReference>
<keyword evidence="2" id="KW-0540">Nuclease</keyword>
<dbReference type="RefSeq" id="WP_258815628.1">
    <property type="nucleotide sequence ID" value="NZ_JANUGW010000003.1"/>
</dbReference>
<keyword evidence="2" id="KW-0378">Hydrolase</keyword>
<organism evidence="2 3">
    <name type="scientific">Massilia pinisoli</name>
    <dbReference type="NCBI Taxonomy" id="1772194"/>
    <lineage>
        <taxon>Bacteria</taxon>
        <taxon>Pseudomonadati</taxon>
        <taxon>Pseudomonadota</taxon>
        <taxon>Betaproteobacteria</taxon>
        <taxon>Burkholderiales</taxon>
        <taxon>Oxalobacteraceae</taxon>
        <taxon>Telluria group</taxon>
        <taxon>Massilia</taxon>
    </lineage>
</organism>
<proteinExistence type="predicted"/>
<evidence type="ECO:0000259" key="1">
    <source>
        <dbReference type="PROSITE" id="PS51015"/>
    </source>
</evidence>
<gene>
    <name evidence="2" type="ORF">NX784_05335</name>
</gene>